<accession>A0A089NTG6</accession>
<keyword evidence="1" id="KW-0472">Membrane</keyword>
<evidence type="ECO:0000256" key="1">
    <source>
        <dbReference type="SAM" id="Phobius"/>
    </source>
</evidence>
<dbReference type="eggNOG" id="COG1287">
    <property type="taxonomic scope" value="Bacteria"/>
</dbReference>
<feature type="transmembrane region" description="Helical" evidence="1">
    <location>
        <begin position="299"/>
        <end position="323"/>
    </location>
</feature>
<keyword evidence="3" id="KW-1185">Reference proteome</keyword>
<dbReference type="STRING" id="693986.MOC_3476"/>
<feature type="transmembrane region" description="Helical" evidence="1">
    <location>
        <begin position="20"/>
        <end position="39"/>
    </location>
</feature>
<dbReference type="EMBL" id="CP003811">
    <property type="protein sequence ID" value="AIQ91231.1"/>
    <property type="molecule type" value="Genomic_DNA"/>
</dbReference>
<keyword evidence="1" id="KW-0812">Transmembrane</keyword>
<feature type="transmembrane region" description="Helical" evidence="1">
    <location>
        <begin position="404"/>
        <end position="423"/>
    </location>
</feature>
<dbReference type="KEGG" id="mor:MOC_3476"/>
<dbReference type="RefSeq" id="WP_043758352.1">
    <property type="nucleotide sequence ID" value="NZ_CP003811.1"/>
</dbReference>
<feature type="transmembrane region" description="Helical" evidence="1">
    <location>
        <begin position="381"/>
        <end position="398"/>
    </location>
</feature>
<sequence>MPAPAPLPSRPRRRIETRTLLWVLAALCIATMNAPHAVWETIRHLRVPDTDDAMRLVEVRDLLAGQGWFDNVQYRFLAPAGTPSHWSRLVDAPIAAMILGLTPLTGRALAEGLTAAFWPMVLFGLYGWVLYRGVRHSFGSRAALLALVAATQTFGVTIQFQAGRVDHHNLQIIAILGLAFCMIGGDLKRGVIGGILAAVSLAIGLEGLPFVALAALYLTGDWCLRGAPARAPLAGFGLGLGAAAPALFAVQTAPSLWGVSHCDALSPPWLWLTVGGLVFATGVAVAGERMATIRARLALAGLAGCVLLVGFVAAFPACLGGPFPDMPPLVRIHWLLTVNEMAPLTKFVARGQWEALVFYPVVILATFTATGMAWRGPERRAWSVMALFLWPGLILGIIQFRGLYIASGFVPLVAGIILDRALARAAGPPADGRRWQIALLGAGMISCLWMIPALLFGALAPDLRTAPDAAEVTACLSDAAVSPLAALPEGTVLAPIVLGPSILLRTPHKIVAAPYHRAIPGLTAAIEGLGGTEADLDRVLTEFGVQYLVACPARPADDLQAETAFATRLAQGSVRSARLMPLDLPGPLKAWRVMP</sequence>
<evidence type="ECO:0000313" key="2">
    <source>
        <dbReference type="EMBL" id="AIQ91231.1"/>
    </source>
</evidence>
<feature type="transmembrane region" description="Helical" evidence="1">
    <location>
        <begin position="435"/>
        <end position="459"/>
    </location>
</feature>
<proteinExistence type="predicted"/>
<gene>
    <name evidence="2" type="ORF">MOC_3476</name>
</gene>
<dbReference type="Proteomes" id="UP000029492">
    <property type="component" value="Chromosome"/>
</dbReference>
<feature type="transmembrane region" description="Helical" evidence="1">
    <location>
        <begin position="112"/>
        <end position="131"/>
    </location>
</feature>
<feature type="transmembrane region" description="Helical" evidence="1">
    <location>
        <begin position="143"/>
        <end position="162"/>
    </location>
</feature>
<protein>
    <submittedName>
        <fullName evidence="2">Protein of unassigned function</fullName>
    </submittedName>
</protein>
<feature type="transmembrane region" description="Helical" evidence="1">
    <location>
        <begin position="194"/>
        <end position="218"/>
    </location>
</feature>
<dbReference type="AlphaFoldDB" id="A0A089NTG6"/>
<name>A0A089NTG6_9HYPH</name>
<feature type="transmembrane region" description="Helical" evidence="1">
    <location>
        <begin position="356"/>
        <end position="374"/>
    </location>
</feature>
<feature type="transmembrane region" description="Helical" evidence="1">
    <location>
        <begin position="269"/>
        <end position="287"/>
    </location>
</feature>
<organism evidence="2 3">
    <name type="scientific">Methylobacterium oryzae CBMB20</name>
    <dbReference type="NCBI Taxonomy" id="693986"/>
    <lineage>
        <taxon>Bacteria</taxon>
        <taxon>Pseudomonadati</taxon>
        <taxon>Pseudomonadota</taxon>
        <taxon>Alphaproteobacteria</taxon>
        <taxon>Hyphomicrobiales</taxon>
        <taxon>Methylobacteriaceae</taxon>
        <taxon>Methylobacterium</taxon>
    </lineage>
</organism>
<dbReference type="HOGENOM" id="CLU_451183_0_0_5"/>
<keyword evidence="1" id="KW-1133">Transmembrane helix</keyword>
<evidence type="ECO:0000313" key="3">
    <source>
        <dbReference type="Proteomes" id="UP000029492"/>
    </source>
</evidence>
<reference evidence="2 3" key="1">
    <citation type="journal article" date="2014" name="PLoS ONE">
        <title>Genome Information of Methylobacterium oryzae, a Plant-Probiotic Methylotroph in the Phyllosphere.</title>
        <authorList>
            <person name="Kwak M.J."/>
            <person name="Jeong H."/>
            <person name="Madhaiyan M."/>
            <person name="Lee Y."/>
            <person name="Sa T.M."/>
            <person name="Oh T.K."/>
            <person name="Kim J.F."/>
        </authorList>
    </citation>
    <scope>NUCLEOTIDE SEQUENCE [LARGE SCALE GENOMIC DNA]</scope>
    <source>
        <strain evidence="2 3">CBMB20</strain>
    </source>
</reference>